<feature type="transmembrane region" description="Helical" evidence="6">
    <location>
        <begin position="151"/>
        <end position="169"/>
    </location>
</feature>
<evidence type="ECO:0000256" key="1">
    <source>
        <dbReference type="ARBA" id="ARBA00004651"/>
    </source>
</evidence>
<dbReference type="GO" id="GO:0022904">
    <property type="term" value="P:respiratory electron transport chain"/>
    <property type="evidence" value="ECO:0007669"/>
    <property type="project" value="InterPro"/>
</dbReference>
<dbReference type="Proteomes" id="UP000325255">
    <property type="component" value="Unassembled WGS sequence"/>
</dbReference>
<evidence type="ECO:0000256" key="6">
    <source>
        <dbReference type="SAM" id="Phobius"/>
    </source>
</evidence>
<keyword evidence="4 6" id="KW-1133">Transmembrane helix</keyword>
<keyword evidence="9" id="KW-1185">Reference proteome</keyword>
<keyword evidence="3 6" id="KW-0812">Transmembrane</keyword>
<evidence type="ECO:0000313" key="8">
    <source>
        <dbReference type="EMBL" id="KAA5609854.1"/>
    </source>
</evidence>
<evidence type="ECO:0000256" key="5">
    <source>
        <dbReference type="ARBA" id="ARBA00023136"/>
    </source>
</evidence>
<feature type="transmembrane region" description="Helical" evidence="6">
    <location>
        <begin position="112"/>
        <end position="135"/>
    </location>
</feature>
<name>A0A5M6INL7_9PROT</name>
<sequence>MTAMDSTSSAGSAPLPAPPPEVEVWDPLVRVFHWSLVGLFALAYATGDDAELLHLVAGYGILSLLLLRVLWGFIGPRHARFADFVKPPRVVLDYLALSRAGRAPRHLGHNPAGGAMVVALLVVLGGICLSGHLLMTDSYGGLHGLESLHELLVNLALGLVVLHVAGNLFSSRAHGESLTWSMITGRKRAGTP</sequence>
<evidence type="ECO:0000256" key="2">
    <source>
        <dbReference type="ARBA" id="ARBA00022475"/>
    </source>
</evidence>
<feature type="transmembrane region" description="Helical" evidence="6">
    <location>
        <begin position="52"/>
        <end position="71"/>
    </location>
</feature>
<dbReference type="EMBL" id="VWPK01000042">
    <property type="protein sequence ID" value="KAA5609854.1"/>
    <property type="molecule type" value="Genomic_DNA"/>
</dbReference>
<dbReference type="PANTHER" id="PTHR30485">
    <property type="entry name" value="NI/FE-HYDROGENASE 1 B-TYPE CYTOCHROME SUBUNIT"/>
    <property type="match status" value="1"/>
</dbReference>
<comment type="caution">
    <text evidence="8">The sequence shown here is derived from an EMBL/GenBank/DDBJ whole genome shotgun (WGS) entry which is preliminary data.</text>
</comment>
<dbReference type="OrthoDB" id="196472at2"/>
<keyword evidence="2" id="KW-1003">Cell membrane</keyword>
<dbReference type="GO" id="GO:0009055">
    <property type="term" value="F:electron transfer activity"/>
    <property type="evidence" value="ECO:0007669"/>
    <property type="project" value="InterPro"/>
</dbReference>
<evidence type="ECO:0000259" key="7">
    <source>
        <dbReference type="Pfam" id="PF01292"/>
    </source>
</evidence>
<dbReference type="InterPro" id="IPR051542">
    <property type="entry name" value="Hydrogenase_cytochrome"/>
</dbReference>
<dbReference type="GO" id="GO:0005886">
    <property type="term" value="C:plasma membrane"/>
    <property type="evidence" value="ECO:0007669"/>
    <property type="project" value="UniProtKB-SubCell"/>
</dbReference>
<evidence type="ECO:0000256" key="3">
    <source>
        <dbReference type="ARBA" id="ARBA00022692"/>
    </source>
</evidence>
<dbReference type="Gene3D" id="1.20.950.20">
    <property type="entry name" value="Transmembrane di-heme cytochromes, Chain C"/>
    <property type="match status" value="1"/>
</dbReference>
<evidence type="ECO:0000313" key="9">
    <source>
        <dbReference type="Proteomes" id="UP000325255"/>
    </source>
</evidence>
<dbReference type="AlphaFoldDB" id="A0A5M6INL7"/>
<protein>
    <submittedName>
        <fullName evidence="8">Cytochrome B</fullName>
    </submittedName>
</protein>
<dbReference type="GO" id="GO:0020037">
    <property type="term" value="F:heme binding"/>
    <property type="evidence" value="ECO:0007669"/>
    <property type="project" value="TreeGrafter"/>
</dbReference>
<proteinExistence type="predicted"/>
<evidence type="ECO:0000256" key="4">
    <source>
        <dbReference type="ARBA" id="ARBA00022989"/>
    </source>
</evidence>
<keyword evidence="5 6" id="KW-0472">Membrane</keyword>
<dbReference type="Pfam" id="PF01292">
    <property type="entry name" value="Ni_hydr_CYTB"/>
    <property type="match status" value="1"/>
</dbReference>
<feature type="domain" description="Cytochrome b561 bacterial/Ni-hydrogenase" evidence="7">
    <location>
        <begin position="24"/>
        <end position="185"/>
    </location>
</feature>
<gene>
    <name evidence="8" type="ORF">F1189_21925</name>
</gene>
<dbReference type="InterPro" id="IPR016174">
    <property type="entry name" value="Di-haem_cyt_TM"/>
</dbReference>
<comment type="subcellular location">
    <subcellularLocation>
        <location evidence="1">Cell membrane</location>
        <topology evidence="1">Multi-pass membrane protein</topology>
    </subcellularLocation>
</comment>
<accession>A0A5M6INL7</accession>
<dbReference type="SUPFAM" id="SSF81342">
    <property type="entry name" value="Transmembrane di-heme cytochromes"/>
    <property type="match status" value="1"/>
</dbReference>
<reference evidence="8 9" key="1">
    <citation type="submission" date="2019-09" db="EMBL/GenBank/DDBJ databases">
        <title>Genome sequence of Rhodovastum atsumiense, a diverse member of the Acetobacteraceae family of non-sulfur purple photosynthetic bacteria.</title>
        <authorList>
            <person name="Meyer T."/>
            <person name="Kyndt J."/>
        </authorList>
    </citation>
    <scope>NUCLEOTIDE SEQUENCE [LARGE SCALE GENOMIC DNA]</scope>
    <source>
        <strain evidence="8 9">DSM 21279</strain>
    </source>
</reference>
<organism evidence="8 9">
    <name type="scientific">Rhodovastum atsumiense</name>
    <dbReference type="NCBI Taxonomy" id="504468"/>
    <lineage>
        <taxon>Bacteria</taxon>
        <taxon>Pseudomonadati</taxon>
        <taxon>Pseudomonadota</taxon>
        <taxon>Alphaproteobacteria</taxon>
        <taxon>Acetobacterales</taxon>
        <taxon>Acetobacteraceae</taxon>
        <taxon>Rhodovastum</taxon>
    </lineage>
</organism>
<dbReference type="InterPro" id="IPR011577">
    <property type="entry name" value="Cyt_b561_bac/Ni-Hgenase"/>
</dbReference>
<dbReference type="PANTHER" id="PTHR30485:SF2">
    <property type="entry name" value="BLL0597 PROTEIN"/>
    <property type="match status" value="1"/>
</dbReference>